<evidence type="ECO:0000313" key="2">
    <source>
        <dbReference type="WBParaSite" id="MCU_008773-RA"/>
    </source>
</evidence>
<keyword evidence="1" id="KW-1133">Transmembrane helix</keyword>
<name>A0A5K3FJM3_MESCO</name>
<proteinExistence type="predicted"/>
<organism evidence="2">
    <name type="scientific">Mesocestoides corti</name>
    <name type="common">Flatworm</name>
    <dbReference type="NCBI Taxonomy" id="53468"/>
    <lineage>
        <taxon>Eukaryota</taxon>
        <taxon>Metazoa</taxon>
        <taxon>Spiralia</taxon>
        <taxon>Lophotrochozoa</taxon>
        <taxon>Platyhelminthes</taxon>
        <taxon>Cestoda</taxon>
        <taxon>Eucestoda</taxon>
        <taxon>Cyclophyllidea</taxon>
        <taxon>Mesocestoididae</taxon>
        <taxon>Mesocestoides</taxon>
    </lineage>
</organism>
<keyword evidence="1" id="KW-0472">Membrane</keyword>
<dbReference type="WBParaSite" id="MCU_008773-RA">
    <property type="protein sequence ID" value="MCU_008773-RA"/>
    <property type="gene ID" value="MCU_008773"/>
</dbReference>
<keyword evidence="1" id="KW-0812">Transmembrane</keyword>
<evidence type="ECO:0000256" key="1">
    <source>
        <dbReference type="SAM" id="Phobius"/>
    </source>
</evidence>
<protein>
    <submittedName>
        <fullName evidence="2">Uncharacterized protein</fullName>
    </submittedName>
</protein>
<sequence length="77" mass="8651">LQYCSAEYPSPSINNTGTTEQALLNNHKPVPQVRRRPSGSATLPTPPVIYRTSFVSFTVWLLIFLSCHWNAEGYRIG</sequence>
<reference evidence="2" key="1">
    <citation type="submission" date="2019-11" db="UniProtKB">
        <authorList>
            <consortium name="WormBaseParasite"/>
        </authorList>
    </citation>
    <scope>IDENTIFICATION</scope>
</reference>
<dbReference type="AlphaFoldDB" id="A0A5K3FJM3"/>
<feature type="transmembrane region" description="Helical" evidence="1">
    <location>
        <begin position="48"/>
        <end position="71"/>
    </location>
</feature>
<accession>A0A5K3FJM3</accession>